<feature type="compositionally biased region" description="Acidic residues" evidence="4">
    <location>
        <begin position="240"/>
        <end position="250"/>
    </location>
</feature>
<dbReference type="InterPro" id="IPR007461">
    <property type="entry name" value="Ysc84_actin-binding"/>
</dbReference>
<evidence type="ECO:0000313" key="6">
    <source>
        <dbReference type="EMBL" id="CEQ39218.1"/>
    </source>
</evidence>
<keyword evidence="2 3" id="KW-0728">SH3 domain</keyword>
<feature type="domain" description="SH3" evidence="5">
    <location>
        <begin position="671"/>
        <end position="730"/>
    </location>
</feature>
<dbReference type="CDD" id="cd11525">
    <property type="entry name" value="SYLF_SH3YL1_like"/>
    <property type="match status" value="1"/>
</dbReference>
<dbReference type="Proteomes" id="UP000243876">
    <property type="component" value="Unassembled WGS sequence"/>
</dbReference>
<evidence type="ECO:0000256" key="1">
    <source>
        <dbReference type="ARBA" id="ARBA00007761"/>
    </source>
</evidence>
<feature type="compositionally biased region" description="Low complexity" evidence="4">
    <location>
        <begin position="312"/>
        <end position="327"/>
    </location>
</feature>
<protein>
    <submittedName>
        <fullName evidence="6">SPOSA6832_00717-mRNA-1:cds</fullName>
    </submittedName>
</protein>
<dbReference type="GO" id="GO:0035091">
    <property type="term" value="F:phosphatidylinositol binding"/>
    <property type="evidence" value="ECO:0007669"/>
    <property type="project" value="TreeGrafter"/>
</dbReference>
<feature type="compositionally biased region" description="Basic residues" evidence="4">
    <location>
        <begin position="496"/>
        <end position="509"/>
    </location>
</feature>
<feature type="region of interest" description="Disordered" evidence="4">
    <location>
        <begin position="312"/>
        <end position="603"/>
    </location>
</feature>
<dbReference type="InterPro" id="IPR033643">
    <property type="entry name" value="SYLF_SH3YL1-like"/>
</dbReference>
<dbReference type="PANTHER" id="PTHR15629:SF2">
    <property type="entry name" value="SH3 DOMAIN-CONTAINING YSC84-LIKE PROTEIN 1"/>
    <property type="match status" value="1"/>
</dbReference>
<sequence length="730" mass="76664">MPTHPLPVTLQQECRKAQSIFTAFADPNNGLDNIIPPSVLRRAKGFAFITVVKAGFVFSARAGSGIVIARLKDGSWSAPSAVGTAGGGVGFQVGVELAEFLIILNSRAAVKSFMAKGSITVGGNMSVAAGPLGRNLEGTGTLSSKGSLAAMYSYSRTKGLFGGASVEGSIIVERSDANARAYGYNVTAAQLLSGAVETPEWAAGLVDTLARRSGRDARIPGWIEDGAGVDRGYGRAGDWDGSDAGEDDDDSWRNERERGERGRRDLPGDSDDGLTPREYEERGYAFGSQFASGGSGKDKAGGGGGKFSGMLGSVGRSKSKNGSLNGVGVLGGAGPVSGGEARFETQFEDEFDFSATSRSRMDAEDPFSDNLPPSPNFGRSRSSPPPSKLIKRRSSSRAGAMKWSSSSPSSHTPYADDADRPRNSFDSLDDPEPNSSYAYDRDWRDESPAKKKGLRGRFRSSTVTAEPYSSRHDVNDDEGPVGGAFDRTAFSGSASKKSKPATTRNRKSTSKSSAAAFGDDDDALSHVRTNDSSTSDWSSLHHGSATASRPQGRRAESTGPRPWDSEEDEFTRELPAARLTATARSRSHAGTTPPGRGGAGGRDAFDFTQVEADFVSATSNGNGYRGGGRQRASTLVPSSTGAVAGGGGAAGAGRTRSGTVTNGTGAGTGGKGLGTAIALFNFDGVEPTDLPFRKNDTITLLNRDDDEWYKGRIGLREGMVPRNYLEVHWH</sequence>
<feature type="compositionally biased region" description="Basic and acidic residues" evidence="4">
    <location>
        <begin position="439"/>
        <end position="449"/>
    </location>
</feature>
<evidence type="ECO:0000313" key="7">
    <source>
        <dbReference type="Proteomes" id="UP000243876"/>
    </source>
</evidence>
<dbReference type="InterPro" id="IPR036028">
    <property type="entry name" value="SH3-like_dom_sf"/>
</dbReference>
<dbReference type="OrthoDB" id="443981at2759"/>
<evidence type="ECO:0000256" key="4">
    <source>
        <dbReference type="SAM" id="MobiDB-lite"/>
    </source>
</evidence>
<dbReference type="PANTHER" id="PTHR15629">
    <property type="entry name" value="SH3YL1 PROTEIN"/>
    <property type="match status" value="1"/>
</dbReference>
<feature type="compositionally biased region" description="Low complexity" evidence="4">
    <location>
        <begin position="652"/>
        <end position="663"/>
    </location>
</feature>
<reference evidence="7" key="1">
    <citation type="submission" date="2015-02" db="EMBL/GenBank/DDBJ databases">
        <authorList>
            <person name="Gon?alves P."/>
        </authorList>
    </citation>
    <scope>NUCLEOTIDE SEQUENCE [LARGE SCALE GENOMIC DNA]</scope>
</reference>
<dbReference type="GO" id="GO:0051666">
    <property type="term" value="P:actin cortical patch localization"/>
    <property type="evidence" value="ECO:0007669"/>
    <property type="project" value="TreeGrafter"/>
</dbReference>
<feature type="compositionally biased region" description="Basic and acidic residues" evidence="4">
    <location>
        <begin position="251"/>
        <end position="267"/>
    </location>
</feature>
<dbReference type="SMART" id="SM00326">
    <property type="entry name" value="SH3"/>
    <property type="match status" value="1"/>
</dbReference>
<feature type="compositionally biased region" description="Low complexity" evidence="4">
    <location>
        <begin position="573"/>
        <end position="594"/>
    </location>
</feature>
<dbReference type="Gene3D" id="2.30.30.40">
    <property type="entry name" value="SH3 Domains"/>
    <property type="match status" value="1"/>
</dbReference>
<comment type="similarity">
    <text evidence="1">Belongs to the SH3YL1 family.</text>
</comment>
<dbReference type="GO" id="GO:0051017">
    <property type="term" value="P:actin filament bundle assembly"/>
    <property type="evidence" value="ECO:0007669"/>
    <property type="project" value="TreeGrafter"/>
</dbReference>
<dbReference type="AlphaFoldDB" id="A0A0D6EHH2"/>
<dbReference type="PROSITE" id="PS50002">
    <property type="entry name" value="SH3"/>
    <property type="match status" value="1"/>
</dbReference>
<feature type="non-terminal residue" evidence="6">
    <location>
        <position position="1"/>
    </location>
</feature>
<evidence type="ECO:0000256" key="2">
    <source>
        <dbReference type="ARBA" id="ARBA00022443"/>
    </source>
</evidence>
<organism evidence="6 7">
    <name type="scientific">Sporidiobolus salmonicolor</name>
    <name type="common">Yeast-like fungus</name>
    <name type="synonym">Sporobolomyces salmonicolor</name>
    <dbReference type="NCBI Taxonomy" id="5005"/>
    <lineage>
        <taxon>Eukaryota</taxon>
        <taxon>Fungi</taxon>
        <taxon>Dikarya</taxon>
        <taxon>Basidiomycota</taxon>
        <taxon>Pucciniomycotina</taxon>
        <taxon>Microbotryomycetes</taxon>
        <taxon>Sporidiobolales</taxon>
        <taxon>Sporidiobolaceae</taxon>
        <taxon>Sporobolomyces</taxon>
    </lineage>
</organism>
<dbReference type="InterPro" id="IPR051702">
    <property type="entry name" value="SH3_domain_YSC84-like"/>
</dbReference>
<accession>A0A0D6EHH2</accession>
<feature type="region of interest" description="Disordered" evidence="4">
    <location>
        <begin position="618"/>
        <end position="666"/>
    </location>
</feature>
<dbReference type="Pfam" id="PF04366">
    <property type="entry name" value="Ysc84"/>
    <property type="match status" value="1"/>
</dbReference>
<dbReference type="InterPro" id="IPR001452">
    <property type="entry name" value="SH3_domain"/>
</dbReference>
<feature type="region of interest" description="Disordered" evidence="4">
    <location>
        <begin position="233"/>
        <end position="277"/>
    </location>
</feature>
<proteinExistence type="inferred from homology"/>
<name>A0A0D6EHH2_SPOSA</name>
<dbReference type="SUPFAM" id="SSF50044">
    <property type="entry name" value="SH3-domain"/>
    <property type="match status" value="1"/>
</dbReference>
<evidence type="ECO:0000256" key="3">
    <source>
        <dbReference type="PROSITE-ProRule" id="PRU00192"/>
    </source>
</evidence>
<dbReference type="GO" id="GO:0051015">
    <property type="term" value="F:actin filament binding"/>
    <property type="evidence" value="ECO:0007669"/>
    <property type="project" value="TreeGrafter"/>
</dbReference>
<keyword evidence="7" id="KW-1185">Reference proteome</keyword>
<dbReference type="Pfam" id="PF00018">
    <property type="entry name" value="SH3_1"/>
    <property type="match status" value="1"/>
</dbReference>
<gene>
    <name evidence="6" type="primary">SPOSA6832_00717</name>
</gene>
<evidence type="ECO:0000259" key="5">
    <source>
        <dbReference type="PROSITE" id="PS50002"/>
    </source>
</evidence>
<dbReference type="EMBL" id="CENE01000002">
    <property type="protein sequence ID" value="CEQ39218.1"/>
    <property type="molecule type" value="Genomic_DNA"/>
</dbReference>
<feature type="compositionally biased region" description="Gly residues" evidence="4">
    <location>
        <begin position="328"/>
        <end position="337"/>
    </location>
</feature>
<dbReference type="GO" id="GO:0030479">
    <property type="term" value="C:actin cortical patch"/>
    <property type="evidence" value="ECO:0007669"/>
    <property type="project" value="TreeGrafter"/>
</dbReference>